<evidence type="ECO:0000313" key="2">
    <source>
        <dbReference type="EMBL" id="MCC5602998.1"/>
    </source>
</evidence>
<dbReference type="PANTHER" id="PTHR35446:SF2">
    <property type="entry name" value="CARBOXYMUCONOLACTONE DECARBOXYLASE-LIKE DOMAIN-CONTAINING PROTEIN"/>
    <property type="match status" value="1"/>
</dbReference>
<name>A0ABS8IGQ5_9NOSO</name>
<accession>A0ABS8IGQ5</accession>
<evidence type="ECO:0000259" key="1">
    <source>
        <dbReference type="Pfam" id="PF02627"/>
    </source>
</evidence>
<dbReference type="Gene3D" id="1.20.1290.10">
    <property type="entry name" value="AhpD-like"/>
    <property type="match status" value="1"/>
</dbReference>
<dbReference type="InterPro" id="IPR029032">
    <property type="entry name" value="AhpD-like"/>
</dbReference>
<organism evidence="2 3">
    <name type="scientific">Nostoc favosum CHAB5714</name>
    <dbReference type="NCBI Taxonomy" id="2780399"/>
    <lineage>
        <taxon>Bacteria</taxon>
        <taxon>Bacillati</taxon>
        <taxon>Cyanobacteriota</taxon>
        <taxon>Cyanophyceae</taxon>
        <taxon>Nostocales</taxon>
        <taxon>Nostocaceae</taxon>
        <taxon>Nostoc</taxon>
        <taxon>Nostoc favosum</taxon>
    </lineage>
</organism>
<comment type="caution">
    <text evidence="2">The sequence shown here is derived from an EMBL/GenBank/DDBJ whole genome shotgun (WGS) entry which is preliminary data.</text>
</comment>
<dbReference type="InterPro" id="IPR004675">
    <property type="entry name" value="AhpD_core"/>
</dbReference>
<dbReference type="NCBIfam" id="TIGR00778">
    <property type="entry name" value="ahpD_dom"/>
    <property type="match status" value="1"/>
</dbReference>
<dbReference type="InterPro" id="IPR003779">
    <property type="entry name" value="CMD-like"/>
</dbReference>
<reference evidence="2 3" key="1">
    <citation type="journal article" date="2021" name="Microorganisms">
        <title>Genome Evolution of Filamentous Cyanobacterium Nostoc Species: From Facultative Symbiosis to Free Living.</title>
        <authorList>
            <person name="Huo D."/>
            <person name="Li H."/>
            <person name="Cai F."/>
            <person name="Guo X."/>
            <person name="Qiao Z."/>
            <person name="Wang W."/>
            <person name="Yu G."/>
            <person name="Li R."/>
        </authorList>
    </citation>
    <scope>NUCLEOTIDE SEQUENCE [LARGE SCALE GENOMIC DNA]</scope>
    <source>
        <strain evidence="2 3">CHAB 5714</strain>
    </source>
</reference>
<evidence type="ECO:0000313" key="3">
    <source>
        <dbReference type="Proteomes" id="UP001199525"/>
    </source>
</evidence>
<dbReference type="SUPFAM" id="SSF69118">
    <property type="entry name" value="AhpD-like"/>
    <property type="match status" value="1"/>
</dbReference>
<sequence>MTKLIEYEEASNEVRAVYDDIRATRQNDYINNFWKAIANHPPTLQRTWQAVKEVMTGPGEIDPLMRELIYIAVSATNGCEYCIASHTAGARAKGMDDTMFGELMAIAAIANMTNRLANGYQIPVDERFKM</sequence>
<gene>
    <name evidence="2" type="ORF">LC586_28350</name>
</gene>
<feature type="domain" description="Carboxymuconolactone decarboxylase-like" evidence="1">
    <location>
        <begin position="42"/>
        <end position="120"/>
    </location>
</feature>
<dbReference type="Proteomes" id="UP001199525">
    <property type="component" value="Unassembled WGS sequence"/>
</dbReference>
<dbReference type="EMBL" id="JAIVFQ010000064">
    <property type="protein sequence ID" value="MCC5602998.1"/>
    <property type="molecule type" value="Genomic_DNA"/>
</dbReference>
<protein>
    <submittedName>
        <fullName evidence="2">Carboxymuconolactone decarboxylase family protein</fullName>
    </submittedName>
</protein>
<dbReference type="PANTHER" id="PTHR35446">
    <property type="entry name" value="SI:CH211-175M2.5"/>
    <property type="match status" value="1"/>
</dbReference>
<keyword evidence="3" id="KW-1185">Reference proteome</keyword>
<proteinExistence type="predicted"/>
<dbReference type="RefSeq" id="WP_229488529.1">
    <property type="nucleotide sequence ID" value="NZ_JAIVFQ010000064.1"/>
</dbReference>
<dbReference type="Pfam" id="PF02627">
    <property type="entry name" value="CMD"/>
    <property type="match status" value="1"/>
</dbReference>